<evidence type="ECO:0000259" key="1">
    <source>
        <dbReference type="Pfam" id="PF05872"/>
    </source>
</evidence>
<gene>
    <name evidence="2" type="ORF">CV83915_01763</name>
</gene>
<dbReference type="InterPro" id="IPR027417">
    <property type="entry name" value="P-loop_NTPase"/>
</dbReference>
<evidence type="ECO:0000313" key="2">
    <source>
        <dbReference type="EMBL" id="ATZ32106.1"/>
    </source>
</evidence>
<name>A0A2H4TRF4_ECOLX</name>
<dbReference type="CDD" id="cd01127">
    <property type="entry name" value="TrwB_TraG_TraD_VirD4"/>
    <property type="match status" value="1"/>
</dbReference>
<dbReference type="Proteomes" id="UP000236551">
    <property type="component" value="Chromosome"/>
</dbReference>
<dbReference type="InterPro" id="IPR033186">
    <property type="entry name" value="HerA_C"/>
</dbReference>
<organism evidence="2 3">
    <name type="scientific">Escherichia coli</name>
    <dbReference type="NCBI Taxonomy" id="562"/>
    <lineage>
        <taxon>Bacteria</taxon>
        <taxon>Pseudomonadati</taxon>
        <taxon>Pseudomonadota</taxon>
        <taxon>Gammaproteobacteria</taxon>
        <taxon>Enterobacterales</taxon>
        <taxon>Enterobacteriaceae</taxon>
        <taxon>Escherichia</taxon>
    </lineage>
</organism>
<dbReference type="Pfam" id="PF05872">
    <property type="entry name" value="HerA_C"/>
    <property type="match status" value="1"/>
</dbReference>
<feature type="domain" description="Helicase HerA-like C-terminal" evidence="1">
    <location>
        <begin position="5"/>
        <end position="497"/>
    </location>
</feature>
<dbReference type="InterPro" id="IPR051162">
    <property type="entry name" value="T4SS_component"/>
</dbReference>
<sequence length="560" mass="61275">MSEPLLIARTPDTELFLLPGMANRHGLITGATGTGKTVTLQKLAESLSEIGVPVFMADVKGDLTGIAQAGTASEKLLTRLKNIGVNDWQPHANPVVVWDIFGEKGHPVRATVSDLGPLLLARLLNLNDVQSGVLNIIFRIADDQGLLLLDFKDLRAITQYIGDNAKSFQNQYGNISSASVGAIQRGLLSLEQQGAAHFFGEPMLDIKDWMRTDANGKGVINILSAEKLYQMPKLYAASLLWMLSELYEQLPEAGDLEKPKLVFFFDEAHLLFNDAPQVLLDKIEQVIRLIRSKGVGVWFVSQNPSDIPDNVLGQLGNRVQHALRTFTPKDQKAVKAAAQTMRVNPAFDTEKAIQKLGTGEALISFLNAKGSPSVVERAMVIAPCSRMGPVTEDERNGLINHSPVYGKYEDEVDRESAYEMLQKGFQASTEQQNNPPAKGKEVAVDDGILGGLKDILFGTTGPRGGKKDGVVQTMAKSAARQVTNQIVRGMLGSLLGGGEEGKSGEICLCLMRRWRVLSCPPHCNILNFNYFSGMNEAHFANNNKGSFRSLYSFIRLRFSH</sequence>
<evidence type="ECO:0000313" key="3">
    <source>
        <dbReference type="Proteomes" id="UP000236551"/>
    </source>
</evidence>
<dbReference type="PANTHER" id="PTHR30121:SF6">
    <property type="entry name" value="SLR6007 PROTEIN"/>
    <property type="match status" value="1"/>
</dbReference>
<proteinExistence type="predicted"/>
<dbReference type="AlphaFoldDB" id="A0A2H4TRF4"/>
<dbReference type="SUPFAM" id="SSF52540">
    <property type="entry name" value="P-loop containing nucleoside triphosphate hydrolases"/>
    <property type="match status" value="1"/>
</dbReference>
<dbReference type="PANTHER" id="PTHR30121">
    <property type="entry name" value="UNCHARACTERIZED PROTEIN YJGR-RELATED"/>
    <property type="match status" value="1"/>
</dbReference>
<reference evidence="2 3" key="1">
    <citation type="submission" date="2017-11" db="EMBL/GenBank/DDBJ databases">
        <title>Escherichia coli CV839-15 Genome sequencing and assembly.</title>
        <authorList>
            <person name="Li Z."/>
            <person name="Song N."/>
            <person name="Li W."/>
            <person name="Philip H.R."/>
            <person name="Bu Z."/>
            <person name="Siguo L."/>
        </authorList>
    </citation>
    <scope>NUCLEOTIDE SEQUENCE [LARGE SCALE GENOMIC DNA]</scope>
    <source>
        <strain evidence="2 3">CV839-15</strain>
    </source>
</reference>
<dbReference type="EMBL" id="CP024978">
    <property type="protein sequence ID" value="ATZ32106.1"/>
    <property type="molecule type" value="Genomic_DNA"/>
</dbReference>
<dbReference type="Gene3D" id="3.40.50.300">
    <property type="entry name" value="P-loop containing nucleotide triphosphate hydrolases"/>
    <property type="match status" value="2"/>
</dbReference>
<accession>A0A2H4TRF4</accession>
<dbReference type="RefSeq" id="WP_001295682.1">
    <property type="nucleotide sequence ID" value="NZ_AP022030.1"/>
</dbReference>
<protein>
    <recommendedName>
        <fullName evidence="1">Helicase HerA-like C-terminal domain-containing protein</fullName>
    </recommendedName>
</protein>